<accession>A0A8J3QX54</accession>
<reference evidence="7" key="1">
    <citation type="submission" date="2021-01" db="EMBL/GenBank/DDBJ databases">
        <title>Whole genome shotgun sequence of Rugosimonospora africana NBRC 104875.</title>
        <authorList>
            <person name="Komaki H."/>
            <person name="Tamura T."/>
        </authorList>
    </citation>
    <scope>NUCLEOTIDE SEQUENCE</scope>
    <source>
        <strain evidence="7">NBRC 104875</strain>
    </source>
</reference>
<evidence type="ECO:0000259" key="6">
    <source>
        <dbReference type="Pfam" id="PF08281"/>
    </source>
</evidence>
<keyword evidence="4" id="KW-0804">Transcription</keyword>
<evidence type="ECO:0000256" key="3">
    <source>
        <dbReference type="ARBA" id="ARBA00023082"/>
    </source>
</evidence>
<dbReference type="RefSeq" id="WP_203921287.1">
    <property type="nucleotide sequence ID" value="NZ_BONZ01000057.1"/>
</dbReference>
<dbReference type="GO" id="GO:0006352">
    <property type="term" value="P:DNA-templated transcription initiation"/>
    <property type="evidence" value="ECO:0007669"/>
    <property type="project" value="InterPro"/>
</dbReference>
<gene>
    <name evidence="7" type="primary">rpoE_35</name>
    <name evidence="7" type="ORF">Raf01_59040</name>
</gene>
<dbReference type="SUPFAM" id="SSF88946">
    <property type="entry name" value="Sigma2 domain of RNA polymerase sigma factors"/>
    <property type="match status" value="1"/>
</dbReference>
<dbReference type="InterPro" id="IPR013325">
    <property type="entry name" value="RNA_pol_sigma_r2"/>
</dbReference>
<organism evidence="7 8">
    <name type="scientific">Rugosimonospora africana</name>
    <dbReference type="NCBI Taxonomy" id="556532"/>
    <lineage>
        <taxon>Bacteria</taxon>
        <taxon>Bacillati</taxon>
        <taxon>Actinomycetota</taxon>
        <taxon>Actinomycetes</taxon>
        <taxon>Micromonosporales</taxon>
        <taxon>Micromonosporaceae</taxon>
        <taxon>Rugosimonospora</taxon>
    </lineage>
</organism>
<evidence type="ECO:0000313" key="8">
    <source>
        <dbReference type="Proteomes" id="UP000642748"/>
    </source>
</evidence>
<dbReference type="Proteomes" id="UP000642748">
    <property type="component" value="Unassembled WGS sequence"/>
</dbReference>
<dbReference type="NCBIfam" id="NF007228">
    <property type="entry name" value="PRK09646.1"/>
    <property type="match status" value="1"/>
</dbReference>
<dbReference type="EMBL" id="BONZ01000057">
    <property type="protein sequence ID" value="GIH17732.1"/>
    <property type="molecule type" value="Genomic_DNA"/>
</dbReference>
<dbReference type="PANTHER" id="PTHR43133:SF66">
    <property type="entry name" value="ECF RNA POLYMERASE SIGMA FACTOR SIGK"/>
    <property type="match status" value="1"/>
</dbReference>
<sequence>MTSTSPPVESGSLDPDLDDLIRRVARGDEAAFAALYDQLAPRAYGLARRIVRDPAQAEEVVQEALVDVWRSAGRYEPARGSVISWVLTITHRRAVDRVRAEQASTDRARRTAVADVAFDEVVEEATARFERQQVRRCLGRLTDLQREAVNLAYYRGYTYREVAELLGIALPTVKTRMRDALIRLRDCLGVSLG</sequence>
<dbReference type="Gene3D" id="1.10.10.10">
    <property type="entry name" value="Winged helix-like DNA-binding domain superfamily/Winged helix DNA-binding domain"/>
    <property type="match status" value="1"/>
</dbReference>
<dbReference type="Pfam" id="PF04542">
    <property type="entry name" value="Sigma70_r2"/>
    <property type="match status" value="1"/>
</dbReference>
<evidence type="ECO:0000256" key="1">
    <source>
        <dbReference type="ARBA" id="ARBA00010641"/>
    </source>
</evidence>
<evidence type="ECO:0000256" key="2">
    <source>
        <dbReference type="ARBA" id="ARBA00023015"/>
    </source>
</evidence>
<dbReference type="InterPro" id="IPR007627">
    <property type="entry name" value="RNA_pol_sigma70_r2"/>
</dbReference>
<comment type="caution">
    <text evidence="7">The sequence shown here is derived from an EMBL/GenBank/DDBJ whole genome shotgun (WGS) entry which is preliminary data.</text>
</comment>
<dbReference type="AlphaFoldDB" id="A0A8J3QX54"/>
<comment type="similarity">
    <text evidence="1">Belongs to the sigma-70 factor family. ECF subfamily.</text>
</comment>
<dbReference type="InterPro" id="IPR013324">
    <property type="entry name" value="RNA_pol_sigma_r3/r4-like"/>
</dbReference>
<dbReference type="InterPro" id="IPR039425">
    <property type="entry name" value="RNA_pol_sigma-70-like"/>
</dbReference>
<dbReference type="PANTHER" id="PTHR43133">
    <property type="entry name" value="RNA POLYMERASE ECF-TYPE SIGMA FACTO"/>
    <property type="match status" value="1"/>
</dbReference>
<dbReference type="Gene3D" id="1.10.1740.10">
    <property type="match status" value="1"/>
</dbReference>
<dbReference type="NCBIfam" id="TIGR02937">
    <property type="entry name" value="sigma70-ECF"/>
    <property type="match status" value="1"/>
</dbReference>
<dbReference type="CDD" id="cd06171">
    <property type="entry name" value="Sigma70_r4"/>
    <property type="match status" value="1"/>
</dbReference>
<dbReference type="GO" id="GO:0003677">
    <property type="term" value="F:DNA binding"/>
    <property type="evidence" value="ECO:0007669"/>
    <property type="project" value="InterPro"/>
</dbReference>
<dbReference type="InterPro" id="IPR014284">
    <property type="entry name" value="RNA_pol_sigma-70_dom"/>
</dbReference>
<feature type="domain" description="RNA polymerase sigma factor 70 region 4 type 2" evidence="6">
    <location>
        <begin position="131"/>
        <end position="184"/>
    </location>
</feature>
<dbReference type="InterPro" id="IPR013249">
    <property type="entry name" value="RNA_pol_sigma70_r4_t2"/>
</dbReference>
<name>A0A8J3QX54_9ACTN</name>
<keyword evidence="8" id="KW-1185">Reference proteome</keyword>
<keyword evidence="3" id="KW-0731">Sigma factor</keyword>
<dbReference type="Pfam" id="PF08281">
    <property type="entry name" value="Sigma70_r4_2"/>
    <property type="match status" value="1"/>
</dbReference>
<evidence type="ECO:0000256" key="4">
    <source>
        <dbReference type="ARBA" id="ARBA00023163"/>
    </source>
</evidence>
<keyword evidence="2" id="KW-0805">Transcription regulation</keyword>
<dbReference type="GO" id="GO:0016987">
    <property type="term" value="F:sigma factor activity"/>
    <property type="evidence" value="ECO:0007669"/>
    <property type="project" value="UniProtKB-KW"/>
</dbReference>
<dbReference type="SUPFAM" id="SSF88659">
    <property type="entry name" value="Sigma3 and sigma4 domains of RNA polymerase sigma factors"/>
    <property type="match status" value="1"/>
</dbReference>
<protein>
    <submittedName>
        <fullName evidence="7">RNA polymerase sigma factor SigK</fullName>
    </submittedName>
</protein>
<dbReference type="InterPro" id="IPR036388">
    <property type="entry name" value="WH-like_DNA-bd_sf"/>
</dbReference>
<evidence type="ECO:0000313" key="7">
    <source>
        <dbReference type="EMBL" id="GIH17732.1"/>
    </source>
</evidence>
<proteinExistence type="inferred from homology"/>
<feature type="domain" description="RNA polymerase sigma-70 region 2" evidence="5">
    <location>
        <begin position="35"/>
        <end position="102"/>
    </location>
</feature>
<evidence type="ECO:0000259" key="5">
    <source>
        <dbReference type="Pfam" id="PF04542"/>
    </source>
</evidence>